<keyword evidence="6 8" id="KW-0456">Lyase</keyword>
<evidence type="ECO:0000256" key="1">
    <source>
        <dbReference type="ARBA" id="ARBA00001933"/>
    </source>
</evidence>
<dbReference type="PANTHER" id="PTHR45677">
    <property type="entry name" value="GLUTAMATE DECARBOXYLASE-RELATED"/>
    <property type="match status" value="1"/>
</dbReference>
<evidence type="ECO:0000256" key="8">
    <source>
        <dbReference type="RuleBase" id="RU000382"/>
    </source>
</evidence>
<evidence type="ECO:0000256" key="5">
    <source>
        <dbReference type="ARBA" id="ARBA00022898"/>
    </source>
</evidence>
<reference evidence="9" key="1">
    <citation type="submission" date="2017-02" db="UniProtKB">
        <authorList>
            <consortium name="WormBaseParasite"/>
        </authorList>
    </citation>
    <scope>IDENTIFICATION</scope>
</reference>
<comment type="subunit">
    <text evidence="3">Homodimer.</text>
</comment>
<dbReference type="Pfam" id="PF00282">
    <property type="entry name" value="Pyridoxal_deC"/>
    <property type="match status" value="1"/>
</dbReference>
<organism evidence="9">
    <name type="scientific">Haemonchus placei</name>
    <name type="common">Barber's pole worm</name>
    <dbReference type="NCBI Taxonomy" id="6290"/>
    <lineage>
        <taxon>Eukaryota</taxon>
        <taxon>Metazoa</taxon>
        <taxon>Ecdysozoa</taxon>
        <taxon>Nematoda</taxon>
        <taxon>Chromadorea</taxon>
        <taxon>Rhabditida</taxon>
        <taxon>Rhabditina</taxon>
        <taxon>Rhabditomorpha</taxon>
        <taxon>Strongyloidea</taxon>
        <taxon>Trichostrongylidae</taxon>
        <taxon>Haemonchus</taxon>
    </lineage>
</organism>
<dbReference type="OMA" id="AGMVIFK"/>
<dbReference type="GO" id="GO:0004351">
    <property type="term" value="F:glutamate decarboxylase activity"/>
    <property type="evidence" value="ECO:0007669"/>
    <property type="project" value="TreeGrafter"/>
</dbReference>
<feature type="modified residue" description="N6-(pyridoxal phosphate)lysine" evidence="7">
    <location>
        <position position="305"/>
    </location>
</feature>
<dbReference type="Gene3D" id="3.90.1150.170">
    <property type="match status" value="1"/>
</dbReference>
<proteinExistence type="inferred from homology"/>
<comment type="cofactor">
    <cofactor evidence="1 7 8">
        <name>pyridoxal 5'-phosphate</name>
        <dbReference type="ChEBI" id="CHEBI:597326"/>
    </cofactor>
</comment>
<name>A0A0N4WEW8_HAEPC</name>
<evidence type="ECO:0000313" key="9">
    <source>
        <dbReference type="WBParaSite" id="HPLM_0000921101-mRNA-1"/>
    </source>
</evidence>
<sequence length="492" mass="55943">LISQYILPQTPNWKGTEKFLLSVVQVLLKYIREENVRENKILEFHHPAEMLQLIDLDIPEQPQKLDTLVKSCEEVLRLGVRTGHPRFFNQISCGLDLVSMAGEWLTATANTNMFTYEIAPVFILMEKAVMKRMWEAIGWDVEQADGIFAPGGAIANLYAVSTARHALYPRSKYVGLKDVPTLCIFTSEDSHYSIKSAAAVCGIGSDFCFNIPTDNSGKMIPEALEQKIVESKKDGLTPMFVCCTAGTTVYGAWDPIDKIADICDRHKIWLHVDAAWGGGILLSPEHRYKLAGIERANSVTWNPHKLMGSLLQCSACLFRQDGLLFQCNQMSADYLFMQDKPYDVSYDTGDKAIQCGRHNDVFKLWLMWKSKGMEGYRQQINRLMDLAAYFTQRIRETEGYELVVDPPEFLNICFWYVPSNLRGLDPAEKKARLEKIAPKIKAKMMERGTTMVGYQPDKQRPNFFRMIISSQAITRDDLDFLIQEIIDIGESL</sequence>
<dbReference type="SUPFAM" id="SSF53383">
    <property type="entry name" value="PLP-dependent transferases"/>
    <property type="match status" value="1"/>
</dbReference>
<evidence type="ECO:0000256" key="7">
    <source>
        <dbReference type="PIRSR" id="PIRSR602129-50"/>
    </source>
</evidence>
<dbReference type="CDD" id="cd06450">
    <property type="entry name" value="DOPA_deC_like"/>
    <property type="match status" value="1"/>
</dbReference>
<evidence type="ECO:0000256" key="2">
    <source>
        <dbReference type="ARBA" id="ARBA00009533"/>
    </source>
</evidence>
<dbReference type="AlphaFoldDB" id="A0A0N4WEW8"/>
<dbReference type="Gene3D" id="3.40.640.10">
    <property type="entry name" value="Type I PLP-dependent aspartate aminotransferase-like (Major domain)"/>
    <property type="match status" value="1"/>
</dbReference>
<comment type="similarity">
    <text evidence="2 8">Belongs to the group II decarboxylase family.</text>
</comment>
<dbReference type="GO" id="GO:0030170">
    <property type="term" value="F:pyridoxal phosphate binding"/>
    <property type="evidence" value="ECO:0007669"/>
    <property type="project" value="InterPro"/>
</dbReference>
<dbReference type="InterPro" id="IPR002129">
    <property type="entry name" value="PyrdxlP-dep_de-COase"/>
</dbReference>
<keyword evidence="5 7" id="KW-0663">Pyridoxal phosphate</keyword>
<dbReference type="GO" id="GO:0005737">
    <property type="term" value="C:cytoplasm"/>
    <property type="evidence" value="ECO:0007669"/>
    <property type="project" value="TreeGrafter"/>
</dbReference>
<evidence type="ECO:0000256" key="3">
    <source>
        <dbReference type="ARBA" id="ARBA00011738"/>
    </source>
</evidence>
<dbReference type="InterPro" id="IPR015421">
    <property type="entry name" value="PyrdxlP-dep_Trfase_major"/>
</dbReference>
<dbReference type="FunFam" id="3.40.640.10:FF:000016">
    <property type="entry name" value="Glutamate decarboxylase like 1"/>
    <property type="match status" value="1"/>
</dbReference>
<keyword evidence="4" id="KW-0210">Decarboxylase</keyword>
<dbReference type="GO" id="GO:0009449">
    <property type="term" value="P:gamma-aminobutyric acid biosynthetic process"/>
    <property type="evidence" value="ECO:0007669"/>
    <property type="project" value="TreeGrafter"/>
</dbReference>
<dbReference type="PANTHER" id="PTHR45677:SF10">
    <property type="entry name" value="GLUTAMATE DECARBOXYLASE"/>
    <property type="match status" value="1"/>
</dbReference>
<accession>A0A0N4WEW8</accession>
<dbReference type="WBParaSite" id="HPLM_0000921101-mRNA-1">
    <property type="protein sequence ID" value="HPLM_0000921101-mRNA-1"/>
    <property type="gene ID" value="HPLM_0000921101"/>
</dbReference>
<evidence type="ECO:0000256" key="6">
    <source>
        <dbReference type="ARBA" id="ARBA00023239"/>
    </source>
</evidence>
<dbReference type="InterPro" id="IPR015424">
    <property type="entry name" value="PyrdxlP-dep_Trfase"/>
</dbReference>
<protein>
    <submittedName>
        <fullName evidence="9">Glutamate decarboxylase 1</fullName>
    </submittedName>
</protein>
<evidence type="ECO:0000256" key="4">
    <source>
        <dbReference type="ARBA" id="ARBA00022793"/>
    </source>
</evidence>